<feature type="compositionally biased region" description="Low complexity" evidence="5">
    <location>
        <begin position="297"/>
        <end position="309"/>
    </location>
</feature>
<proteinExistence type="predicted"/>
<evidence type="ECO:0000256" key="5">
    <source>
        <dbReference type="SAM" id="MobiDB-lite"/>
    </source>
</evidence>
<feature type="region of interest" description="Disordered" evidence="5">
    <location>
        <begin position="51"/>
        <end position="81"/>
    </location>
</feature>
<dbReference type="InterPro" id="IPR011992">
    <property type="entry name" value="EF-hand-dom_pair"/>
</dbReference>
<dbReference type="Proteomes" id="UP001176940">
    <property type="component" value="Unassembled WGS sequence"/>
</dbReference>
<evidence type="ECO:0000313" key="7">
    <source>
        <dbReference type="EMBL" id="CAJ0953420.1"/>
    </source>
</evidence>
<keyword evidence="8" id="KW-1185">Reference proteome</keyword>
<keyword evidence="2" id="KW-0963">Cytoplasm</keyword>
<dbReference type="InterPro" id="IPR002048">
    <property type="entry name" value="EF_hand_dom"/>
</dbReference>
<keyword evidence="3" id="KW-0597">Phosphoprotein</keyword>
<feature type="compositionally biased region" description="Basic and acidic residues" evidence="5">
    <location>
        <begin position="51"/>
        <end position="77"/>
    </location>
</feature>
<gene>
    <name evidence="7" type="ORF">RIMI_LOCUS14304569</name>
</gene>
<evidence type="ECO:0000256" key="1">
    <source>
        <dbReference type="ARBA" id="ARBA00004300"/>
    </source>
</evidence>
<sequence length="309" mass="35968">MIITSLQFLKLLQVLQRKDYELPGRCTFERMRSGTEVAMRRVRTSDFRCGSKEKTSCDVTDSHRSPQDDFRDADKSKAPQRMRVWQRPDAQRAGGPGYLQKSTTIKHQDYITTLKLESKRETDQIVFYLRAREDDHFNRTNAIRGFDRWHSRYCYGMDQEEENKYVSQLQEVFSSCDTTGTGYLDKDELTDLCRKLHLDAQLPLLLQTLLGNDLLARVNFEEFKEGFVAVLSSTINISISDDDESSYLEPVIPEEAQPKLVKGNKRYGRRTHPEREAVENEDNKYLHDKDQRKSQLRRSSSLESVEGYG</sequence>
<evidence type="ECO:0000256" key="4">
    <source>
        <dbReference type="ARBA" id="ARBA00023212"/>
    </source>
</evidence>
<dbReference type="SUPFAM" id="SSF47473">
    <property type="entry name" value="EF-hand"/>
    <property type="match status" value="1"/>
</dbReference>
<comment type="subcellular location">
    <subcellularLocation>
        <location evidence="1">Cytoplasm</location>
        <location evidence="1">Cytoskeleton</location>
        <location evidence="1">Microtubule organizing center</location>
        <location evidence="1">Centrosome</location>
    </subcellularLocation>
</comment>
<reference evidence="7" key="1">
    <citation type="submission" date="2023-07" db="EMBL/GenBank/DDBJ databases">
        <authorList>
            <person name="Stuckert A."/>
        </authorList>
    </citation>
    <scope>NUCLEOTIDE SEQUENCE</scope>
</reference>
<keyword evidence="4" id="KW-0206">Cytoskeleton</keyword>
<comment type="caution">
    <text evidence="7">The sequence shown here is derived from an EMBL/GenBank/DDBJ whole genome shotgun (WGS) entry which is preliminary data.</text>
</comment>
<feature type="domain" description="EF-hand" evidence="6">
    <location>
        <begin position="164"/>
        <end position="199"/>
    </location>
</feature>
<evidence type="ECO:0000256" key="3">
    <source>
        <dbReference type="ARBA" id="ARBA00022553"/>
    </source>
</evidence>
<dbReference type="PROSITE" id="PS50222">
    <property type="entry name" value="EF_HAND_2"/>
    <property type="match status" value="1"/>
</dbReference>
<evidence type="ECO:0000259" key="6">
    <source>
        <dbReference type="PROSITE" id="PS50222"/>
    </source>
</evidence>
<feature type="region of interest" description="Disordered" evidence="5">
    <location>
        <begin position="258"/>
        <end position="309"/>
    </location>
</feature>
<name>A0ABN9M0G1_9NEOB</name>
<evidence type="ECO:0000256" key="2">
    <source>
        <dbReference type="ARBA" id="ARBA00022490"/>
    </source>
</evidence>
<dbReference type="PANTHER" id="PTHR18905">
    <property type="entry name" value="NINEIN"/>
    <property type="match status" value="1"/>
</dbReference>
<accession>A0ABN9M0G1</accession>
<dbReference type="Gene3D" id="1.10.238.10">
    <property type="entry name" value="EF-hand"/>
    <property type="match status" value="1"/>
</dbReference>
<protein>
    <recommendedName>
        <fullName evidence="6">EF-hand domain-containing protein</fullName>
    </recommendedName>
</protein>
<evidence type="ECO:0000313" key="8">
    <source>
        <dbReference type="Proteomes" id="UP001176940"/>
    </source>
</evidence>
<dbReference type="PANTHER" id="PTHR18905:SF12">
    <property type="entry name" value="NINEIN-LIKE PROTEIN"/>
    <property type="match status" value="1"/>
</dbReference>
<dbReference type="EMBL" id="CAUEEQ010036675">
    <property type="protein sequence ID" value="CAJ0953420.1"/>
    <property type="molecule type" value="Genomic_DNA"/>
</dbReference>
<feature type="compositionally biased region" description="Basic and acidic residues" evidence="5">
    <location>
        <begin position="271"/>
        <end position="293"/>
    </location>
</feature>
<organism evidence="7 8">
    <name type="scientific">Ranitomeya imitator</name>
    <name type="common">mimic poison frog</name>
    <dbReference type="NCBI Taxonomy" id="111125"/>
    <lineage>
        <taxon>Eukaryota</taxon>
        <taxon>Metazoa</taxon>
        <taxon>Chordata</taxon>
        <taxon>Craniata</taxon>
        <taxon>Vertebrata</taxon>
        <taxon>Euteleostomi</taxon>
        <taxon>Amphibia</taxon>
        <taxon>Batrachia</taxon>
        <taxon>Anura</taxon>
        <taxon>Neobatrachia</taxon>
        <taxon>Hyloidea</taxon>
        <taxon>Dendrobatidae</taxon>
        <taxon>Dendrobatinae</taxon>
        <taxon>Ranitomeya</taxon>
    </lineage>
</organism>